<evidence type="ECO:0000313" key="3">
    <source>
        <dbReference type="Proteomes" id="UP001316803"/>
    </source>
</evidence>
<feature type="compositionally biased region" description="Gly residues" evidence="1">
    <location>
        <begin position="154"/>
        <end position="165"/>
    </location>
</feature>
<feature type="compositionally biased region" description="Low complexity" evidence="1">
    <location>
        <begin position="166"/>
        <end position="189"/>
    </location>
</feature>
<organism evidence="2 3">
    <name type="scientific">Knufia fluminis</name>
    <dbReference type="NCBI Taxonomy" id="191047"/>
    <lineage>
        <taxon>Eukaryota</taxon>
        <taxon>Fungi</taxon>
        <taxon>Dikarya</taxon>
        <taxon>Ascomycota</taxon>
        <taxon>Pezizomycotina</taxon>
        <taxon>Eurotiomycetes</taxon>
        <taxon>Chaetothyriomycetidae</taxon>
        <taxon>Chaetothyriales</taxon>
        <taxon>Trichomeriaceae</taxon>
        <taxon>Knufia</taxon>
    </lineage>
</organism>
<sequence>MEGMCARCVRLTLGSRNAVRRHPTVALRSLSTSRSLLAEDDSTDSGVARAGRSMADAMAGNSQARSPAPAQRPLVRRTSGPTEGDNPPQRPLVRRTTDTGAAPAPVLRRTAPPQGGQGGQGSRGGYGTEGGQSSQPRQSSQGGQLLRRTAPQSGSGGFRSSGGSGQLLRRVGGQQGGVLQRTRSPSGTTGRTGPGGRGQSRRPQGPQTDRRRRRATREGEDDEHDSAAVEQQMDEYITKYVDRPPNPTEPVPYNPTNMTLEALRADWPNTAMTTSGMTESVIQKIEWLARRLPHGYQGPEQIAEHYLKGNLTRFESEEEKQQVLKIAAEMSAKTKLESEEGTLHKHETPRFQIVKDPAFTSMSDKSSDKGYLVQTSVKGDYGEVEKQRYPFMQNAARMLNNNGSYGPAQMQRLLDRVQTLIPQGRTPAAQQIKKA</sequence>
<evidence type="ECO:0000256" key="1">
    <source>
        <dbReference type="SAM" id="MobiDB-lite"/>
    </source>
</evidence>
<evidence type="ECO:0000313" key="2">
    <source>
        <dbReference type="EMBL" id="KAK5948291.1"/>
    </source>
</evidence>
<protein>
    <submittedName>
        <fullName evidence="2">Uncharacterized protein</fullName>
    </submittedName>
</protein>
<comment type="caution">
    <text evidence="2">The sequence shown here is derived from an EMBL/GenBank/DDBJ whole genome shotgun (WGS) entry which is preliminary data.</text>
</comment>
<dbReference type="Proteomes" id="UP001316803">
    <property type="component" value="Unassembled WGS sequence"/>
</dbReference>
<proteinExistence type="predicted"/>
<feature type="compositionally biased region" description="Gly residues" evidence="1">
    <location>
        <begin position="115"/>
        <end position="130"/>
    </location>
</feature>
<name>A0AAN8I3E7_9EURO</name>
<feature type="region of interest" description="Disordered" evidence="1">
    <location>
        <begin position="36"/>
        <end position="229"/>
    </location>
</feature>
<dbReference type="EMBL" id="JAKLMC020000050">
    <property type="protein sequence ID" value="KAK5948291.1"/>
    <property type="molecule type" value="Genomic_DNA"/>
</dbReference>
<dbReference type="AlphaFoldDB" id="A0AAN8I3E7"/>
<keyword evidence="3" id="KW-1185">Reference proteome</keyword>
<reference evidence="2 3" key="1">
    <citation type="submission" date="2022-12" db="EMBL/GenBank/DDBJ databases">
        <title>Genomic features and morphological characterization of a novel Knufia sp. strain isolated from spacecraft assembly facility.</title>
        <authorList>
            <person name="Teixeira M."/>
            <person name="Chander A.M."/>
            <person name="Stajich J.E."/>
            <person name="Venkateswaran K."/>
        </authorList>
    </citation>
    <scope>NUCLEOTIDE SEQUENCE [LARGE SCALE GENOMIC DNA]</scope>
    <source>
        <strain evidence="2 3">FJI-L2-BK-P2</strain>
    </source>
</reference>
<feature type="compositionally biased region" description="Low complexity" evidence="1">
    <location>
        <begin position="131"/>
        <end position="144"/>
    </location>
</feature>
<accession>A0AAN8I3E7</accession>
<gene>
    <name evidence="2" type="ORF">OHC33_010725</name>
</gene>